<evidence type="ECO:0000256" key="9">
    <source>
        <dbReference type="ARBA" id="ARBA00023049"/>
    </source>
</evidence>
<keyword evidence="4" id="KW-0964">Secreted</keyword>
<dbReference type="Pfam" id="PF02225">
    <property type="entry name" value="PA"/>
    <property type="match status" value="1"/>
</dbReference>
<keyword evidence="6" id="KW-0479">Metal-binding</keyword>
<dbReference type="AlphaFoldDB" id="A0A318EEM9"/>
<keyword evidence="9" id="KW-0482">Metalloprotease</keyword>
<keyword evidence="5" id="KW-0645">Protease</keyword>
<dbReference type="Gene3D" id="3.50.30.30">
    <property type="match status" value="1"/>
</dbReference>
<dbReference type="SUPFAM" id="SSF52025">
    <property type="entry name" value="PA domain"/>
    <property type="match status" value="1"/>
</dbReference>
<feature type="domain" description="PA" evidence="14">
    <location>
        <begin position="699"/>
        <end position="815"/>
    </location>
</feature>
<evidence type="ECO:0000256" key="10">
    <source>
        <dbReference type="ARBA" id="ARBA00023145"/>
    </source>
</evidence>
<evidence type="ECO:0000256" key="5">
    <source>
        <dbReference type="ARBA" id="ARBA00022670"/>
    </source>
</evidence>
<proteinExistence type="inferred from homology"/>
<comment type="caution">
    <text evidence="15">The sequence shown here is derived from an EMBL/GenBank/DDBJ whole genome shotgun (WGS) entry which is preliminary data.</text>
</comment>
<evidence type="ECO:0000256" key="8">
    <source>
        <dbReference type="ARBA" id="ARBA00022833"/>
    </source>
</evidence>
<keyword evidence="12" id="KW-0472">Membrane</keyword>
<dbReference type="PANTHER" id="PTHR33478">
    <property type="entry name" value="EXTRACELLULAR METALLOPROTEINASE MEP"/>
    <property type="match status" value="1"/>
</dbReference>
<evidence type="ECO:0000256" key="11">
    <source>
        <dbReference type="SAM" id="MobiDB-lite"/>
    </source>
</evidence>
<dbReference type="RefSeq" id="WP_110264149.1">
    <property type="nucleotide sequence ID" value="NZ_CAWNXA010000002.1"/>
</dbReference>
<dbReference type="EMBL" id="QICN01000002">
    <property type="protein sequence ID" value="PXV70492.1"/>
    <property type="molecule type" value="Genomic_DNA"/>
</dbReference>
<dbReference type="Gene3D" id="1.10.390.10">
    <property type="entry name" value="Neutral Protease Domain 2"/>
    <property type="match status" value="1"/>
</dbReference>
<evidence type="ECO:0000256" key="7">
    <source>
        <dbReference type="ARBA" id="ARBA00022801"/>
    </source>
</evidence>
<dbReference type="GO" id="GO:0004222">
    <property type="term" value="F:metalloendopeptidase activity"/>
    <property type="evidence" value="ECO:0007669"/>
    <property type="project" value="InterPro"/>
</dbReference>
<keyword evidence="16" id="KW-1185">Reference proteome</keyword>
<evidence type="ECO:0000256" key="1">
    <source>
        <dbReference type="ARBA" id="ARBA00001947"/>
    </source>
</evidence>
<evidence type="ECO:0000256" key="4">
    <source>
        <dbReference type="ARBA" id="ARBA00022525"/>
    </source>
</evidence>
<feature type="region of interest" description="Disordered" evidence="11">
    <location>
        <begin position="636"/>
        <end position="655"/>
    </location>
</feature>
<keyword evidence="12" id="KW-1133">Transmembrane helix</keyword>
<evidence type="ECO:0000256" key="12">
    <source>
        <dbReference type="SAM" id="Phobius"/>
    </source>
</evidence>
<evidence type="ECO:0000256" key="3">
    <source>
        <dbReference type="ARBA" id="ARBA00006006"/>
    </source>
</evidence>
<gene>
    <name evidence="15" type="ORF">C8D93_102351</name>
</gene>
<dbReference type="Pfam" id="PF02128">
    <property type="entry name" value="Peptidase_M36"/>
    <property type="match status" value="1"/>
</dbReference>
<evidence type="ECO:0000256" key="13">
    <source>
        <dbReference type="SAM" id="SignalP"/>
    </source>
</evidence>
<dbReference type="InterPro" id="IPR046450">
    <property type="entry name" value="PA_dom_sf"/>
</dbReference>
<evidence type="ECO:0000313" key="16">
    <source>
        <dbReference type="Proteomes" id="UP000248330"/>
    </source>
</evidence>
<dbReference type="InterPro" id="IPR003137">
    <property type="entry name" value="PA_domain"/>
</dbReference>
<reference evidence="15 16" key="1">
    <citation type="submission" date="2018-04" db="EMBL/GenBank/DDBJ databases">
        <title>Genomic Encyclopedia of Type Strains, Phase IV (KMG-IV): sequencing the most valuable type-strain genomes for metagenomic binning, comparative biology and taxonomic classification.</title>
        <authorList>
            <person name="Goeker M."/>
        </authorList>
    </citation>
    <scope>NUCLEOTIDE SEQUENCE [LARGE SCALE GENOMIC DNA]</scope>
    <source>
        <strain evidence="15 16">DSM 104150</strain>
    </source>
</reference>
<dbReference type="SUPFAM" id="SSF55486">
    <property type="entry name" value="Metalloproteases ('zincins'), catalytic domain"/>
    <property type="match status" value="1"/>
</dbReference>
<protein>
    <submittedName>
        <fullName evidence="15">Fungalysin/thermolysin propeptide</fullName>
    </submittedName>
</protein>
<comment type="similarity">
    <text evidence="3">Belongs to the peptidase M36 family.</text>
</comment>
<dbReference type="OrthoDB" id="614750at2"/>
<evidence type="ECO:0000256" key="6">
    <source>
        <dbReference type="ARBA" id="ARBA00022723"/>
    </source>
</evidence>
<dbReference type="PANTHER" id="PTHR33478:SF1">
    <property type="entry name" value="EXTRACELLULAR METALLOPROTEINASE MEP"/>
    <property type="match status" value="1"/>
</dbReference>
<dbReference type="GO" id="GO:0005615">
    <property type="term" value="C:extracellular space"/>
    <property type="evidence" value="ECO:0007669"/>
    <property type="project" value="InterPro"/>
</dbReference>
<evidence type="ECO:0000313" key="15">
    <source>
        <dbReference type="EMBL" id="PXV70492.1"/>
    </source>
</evidence>
<sequence>MNHSFAVLAALVAAGFVSGVAQAADPASQDVALPVTPGQSVVVEWTGTALPGVSGIGTTGGIVDAPIPCLDGGIEDTHIINLTVPEGAYADLTVTAEFHIEWAEGTPDPVGLFTDPDLVLAVYRDGEMVGYSDGGSPEENVGVNNPEGGSYSIVACPFIASQPTAYSGRLTLTALAPADCVPAPSKALAHSTISSGFGGFKNPERPGLANFDVFGLTTADVVHPVVDLYGRHQAAQYDRTQGKPTFLWAKTDAPVAAVGALSERELLIARAREHLRSEAKSLRLTAAMIDEAQVSDAQFNGNGPAVVRFRQRVDGIEVFYRSLNVLLDRSYKPVAVSGYFATGYDPTLTSALSYAHSAPQAIAAAWSSLGGALSAALLQQTDVRGDWSLFSMPVLTGSHAFERAPRVKRVWYPRSGALEPAYYVELFARAKVNHDLVAYAVIVSANDLRVLHRKNLVADAAFSYRVFADATPPYQPYDAPLGNAYSPFPGSAPDAPITRIGVDTNLVTLEHAGIVTGDPWLADDATTTTGNNVDACLDNIDLPSVGLAVPPPVNSCVPELELRATTTGDRSFDYPLTADEDPASATAQSAAVVNLFFINNWLHDWWYNHGFDEAAGNAQSDNYGRGGLDGDPLLAQGQDGSGRNNANMATPSDGSSPVMQQYLFDGITVGEVRQTGPAAGEPLKFAAAAFGPTTYSIDGTLVLAAEAEGVAANDGCGEAIPDPGLPLPPPAVPALPDPALAGNIALIDRGNCNFTTKAQHALLSGAAALIVVNNADGDPISMGNGDIPINAGASPTDPIYQIASVMIRKADGEALKAQLAAGATVTMHLEREPSMDIDGTLDNQIIAHEFFHYVHHRLTDSSSQQTGGMSEGWGDINGFMLSVRADDSMVPGNDAYQGAYSLAWYVSNNFFSGIRRAPYSTDFAKNAFTFKHISDGEPTPDGGPGTSNSEVHNAGEIWANAVWECYAGLIARHPFDEAQSRMKDYIIGGLKMTPADATYTEARDAVLSVALAADYDDYAACSRGFAKRGMGLNAISPSRSSTDLVGVIEDYTEFACKTTGGGGGGGGGGGSDGNNDRFGGALGLGGLLALLGLVALRRRAAR</sequence>
<evidence type="ECO:0000256" key="2">
    <source>
        <dbReference type="ARBA" id="ARBA00004613"/>
    </source>
</evidence>
<keyword evidence="7" id="KW-0378">Hydrolase</keyword>
<feature type="compositionally biased region" description="Polar residues" evidence="11">
    <location>
        <begin position="641"/>
        <end position="655"/>
    </location>
</feature>
<dbReference type="CDD" id="cd04818">
    <property type="entry name" value="PA_subtilisin_1"/>
    <property type="match status" value="1"/>
</dbReference>
<accession>A0A318EEM9</accession>
<keyword evidence="8" id="KW-0862">Zinc</keyword>
<dbReference type="InterPro" id="IPR001842">
    <property type="entry name" value="Peptidase_M36"/>
</dbReference>
<evidence type="ECO:0000259" key="14">
    <source>
        <dbReference type="Pfam" id="PF02225"/>
    </source>
</evidence>
<dbReference type="InterPro" id="IPR027268">
    <property type="entry name" value="Peptidase_M4/M1_CTD_sf"/>
</dbReference>
<comment type="subcellular location">
    <subcellularLocation>
        <location evidence="2">Secreted</location>
    </subcellularLocation>
</comment>
<feature type="transmembrane region" description="Helical" evidence="12">
    <location>
        <begin position="1078"/>
        <end position="1096"/>
    </location>
</feature>
<keyword evidence="10" id="KW-0865">Zymogen</keyword>
<comment type="cofactor">
    <cofactor evidence="1">
        <name>Zn(2+)</name>
        <dbReference type="ChEBI" id="CHEBI:29105"/>
    </cofactor>
</comment>
<dbReference type="GO" id="GO:0008270">
    <property type="term" value="F:zinc ion binding"/>
    <property type="evidence" value="ECO:0007669"/>
    <property type="project" value="InterPro"/>
</dbReference>
<feature type="chain" id="PRO_5016298332" evidence="13">
    <location>
        <begin position="24"/>
        <end position="1102"/>
    </location>
</feature>
<dbReference type="GO" id="GO:0006508">
    <property type="term" value="P:proteolysis"/>
    <property type="evidence" value="ECO:0007669"/>
    <property type="project" value="UniProtKB-KW"/>
</dbReference>
<dbReference type="Proteomes" id="UP000248330">
    <property type="component" value="Unassembled WGS sequence"/>
</dbReference>
<keyword evidence="12" id="KW-0812">Transmembrane</keyword>
<name>A0A318EEM9_9GAMM</name>
<dbReference type="Gene3D" id="3.10.170.10">
    <property type="match status" value="1"/>
</dbReference>
<feature type="signal peptide" evidence="13">
    <location>
        <begin position="1"/>
        <end position="23"/>
    </location>
</feature>
<keyword evidence="13" id="KW-0732">Signal</keyword>
<dbReference type="InterPro" id="IPR050371">
    <property type="entry name" value="Fungal_virulence_M36"/>
</dbReference>
<organism evidence="15 16">
    <name type="scientific">Sinimarinibacterium flocculans</name>
    <dbReference type="NCBI Taxonomy" id="985250"/>
    <lineage>
        <taxon>Bacteria</taxon>
        <taxon>Pseudomonadati</taxon>
        <taxon>Pseudomonadota</taxon>
        <taxon>Gammaproteobacteria</taxon>
        <taxon>Nevskiales</taxon>
        <taxon>Nevskiaceae</taxon>
        <taxon>Sinimarinibacterium</taxon>
    </lineage>
</organism>